<keyword evidence="3 6" id="KW-0812">Transmembrane</keyword>
<feature type="transmembrane region" description="Helical" evidence="6">
    <location>
        <begin position="280"/>
        <end position="298"/>
    </location>
</feature>
<evidence type="ECO:0000256" key="5">
    <source>
        <dbReference type="ARBA" id="ARBA00023136"/>
    </source>
</evidence>
<keyword evidence="9" id="KW-1185">Reference proteome</keyword>
<evidence type="ECO:0000256" key="2">
    <source>
        <dbReference type="ARBA" id="ARBA00022448"/>
    </source>
</evidence>
<feature type="transmembrane region" description="Helical" evidence="6">
    <location>
        <begin position="304"/>
        <end position="323"/>
    </location>
</feature>
<gene>
    <name evidence="8" type="ORF">BVG16_15970</name>
</gene>
<reference evidence="8 9" key="1">
    <citation type="submission" date="2017-01" db="EMBL/GenBank/DDBJ databases">
        <title>Genome analysis of Paenibacillus selenitrireducens ES3-24.</title>
        <authorList>
            <person name="Xu D."/>
            <person name="Yao R."/>
            <person name="Zheng S."/>
        </authorList>
    </citation>
    <scope>NUCLEOTIDE SEQUENCE [LARGE SCALE GENOMIC DNA]</scope>
    <source>
        <strain evidence="8 9">ES3-24</strain>
    </source>
</reference>
<comment type="caution">
    <text evidence="8">The sequence shown here is derived from an EMBL/GenBank/DDBJ whole genome shotgun (WGS) entry which is preliminary data.</text>
</comment>
<evidence type="ECO:0000256" key="6">
    <source>
        <dbReference type="SAM" id="Phobius"/>
    </source>
</evidence>
<dbReference type="OrthoDB" id="9814001at2"/>
<evidence type="ECO:0000259" key="7">
    <source>
        <dbReference type="PROSITE" id="PS50850"/>
    </source>
</evidence>
<feature type="transmembrane region" description="Helical" evidence="6">
    <location>
        <begin position="251"/>
        <end position="268"/>
    </location>
</feature>
<evidence type="ECO:0000313" key="8">
    <source>
        <dbReference type="EMBL" id="OPA76668.1"/>
    </source>
</evidence>
<keyword evidence="4 6" id="KW-1133">Transmembrane helix</keyword>
<dbReference type="Gene3D" id="1.20.1250.20">
    <property type="entry name" value="MFS general substrate transporter like domains"/>
    <property type="match status" value="1"/>
</dbReference>
<name>A0A1T2X9Z9_9BACL</name>
<dbReference type="PANTHER" id="PTHR23531:SF2">
    <property type="entry name" value="PERMEASE"/>
    <property type="match status" value="1"/>
</dbReference>
<dbReference type="STRING" id="1324314.BVG16_15970"/>
<feature type="transmembrane region" description="Helical" evidence="6">
    <location>
        <begin position="343"/>
        <end position="363"/>
    </location>
</feature>
<evidence type="ECO:0000313" key="9">
    <source>
        <dbReference type="Proteomes" id="UP000190188"/>
    </source>
</evidence>
<dbReference type="GO" id="GO:0022857">
    <property type="term" value="F:transmembrane transporter activity"/>
    <property type="evidence" value="ECO:0007669"/>
    <property type="project" value="InterPro"/>
</dbReference>
<keyword evidence="5 6" id="KW-0472">Membrane</keyword>
<evidence type="ECO:0000256" key="3">
    <source>
        <dbReference type="ARBA" id="ARBA00022692"/>
    </source>
</evidence>
<feature type="transmembrane region" description="Helical" evidence="6">
    <location>
        <begin position="146"/>
        <end position="168"/>
    </location>
</feature>
<protein>
    <submittedName>
        <fullName evidence="8">MFS transporter</fullName>
    </submittedName>
</protein>
<dbReference type="InterPro" id="IPR052714">
    <property type="entry name" value="MFS_Exporter"/>
</dbReference>
<feature type="domain" description="Major facilitator superfamily (MFS) profile" evidence="7">
    <location>
        <begin position="21"/>
        <end position="392"/>
    </location>
</feature>
<proteinExistence type="predicted"/>
<dbReference type="AlphaFoldDB" id="A0A1T2X9Z9"/>
<dbReference type="SUPFAM" id="SSF103473">
    <property type="entry name" value="MFS general substrate transporter"/>
    <property type="match status" value="1"/>
</dbReference>
<feature type="transmembrane region" description="Helical" evidence="6">
    <location>
        <begin position="53"/>
        <end position="76"/>
    </location>
</feature>
<accession>A0A1T2X9Z9</accession>
<feature type="transmembrane region" description="Helical" evidence="6">
    <location>
        <begin position="174"/>
        <end position="197"/>
    </location>
</feature>
<dbReference type="EMBL" id="MSZX01000006">
    <property type="protein sequence ID" value="OPA76668.1"/>
    <property type="molecule type" value="Genomic_DNA"/>
</dbReference>
<feature type="transmembrane region" description="Helical" evidence="6">
    <location>
        <begin position="112"/>
        <end position="134"/>
    </location>
</feature>
<feature type="transmembrane region" description="Helical" evidence="6">
    <location>
        <begin position="218"/>
        <end position="239"/>
    </location>
</feature>
<dbReference type="PANTHER" id="PTHR23531">
    <property type="entry name" value="QUINOLENE RESISTANCE PROTEIN NORA"/>
    <property type="match status" value="1"/>
</dbReference>
<dbReference type="PROSITE" id="PS50850">
    <property type="entry name" value="MFS"/>
    <property type="match status" value="1"/>
</dbReference>
<comment type="subcellular location">
    <subcellularLocation>
        <location evidence="1">Cell membrane</location>
        <topology evidence="1">Multi-pass membrane protein</topology>
    </subcellularLocation>
</comment>
<feature type="transmembrane region" description="Helical" evidence="6">
    <location>
        <begin position="22"/>
        <end position="47"/>
    </location>
</feature>
<dbReference type="InterPro" id="IPR011701">
    <property type="entry name" value="MFS"/>
</dbReference>
<dbReference type="InterPro" id="IPR020846">
    <property type="entry name" value="MFS_dom"/>
</dbReference>
<evidence type="ECO:0000256" key="4">
    <source>
        <dbReference type="ARBA" id="ARBA00022989"/>
    </source>
</evidence>
<keyword evidence="2" id="KW-0813">Transport</keyword>
<organism evidence="8 9">
    <name type="scientific">Paenibacillus selenitireducens</name>
    <dbReference type="NCBI Taxonomy" id="1324314"/>
    <lineage>
        <taxon>Bacteria</taxon>
        <taxon>Bacillati</taxon>
        <taxon>Bacillota</taxon>
        <taxon>Bacilli</taxon>
        <taxon>Bacillales</taxon>
        <taxon>Paenibacillaceae</taxon>
        <taxon>Paenibacillus</taxon>
    </lineage>
</organism>
<dbReference type="InterPro" id="IPR036259">
    <property type="entry name" value="MFS_trans_sf"/>
</dbReference>
<dbReference type="CDD" id="cd17489">
    <property type="entry name" value="MFS_YfcJ_like"/>
    <property type="match status" value="1"/>
</dbReference>
<dbReference type="RefSeq" id="WP_078499685.1">
    <property type="nucleotide sequence ID" value="NZ_MSZX01000006.1"/>
</dbReference>
<dbReference type="GO" id="GO:0005886">
    <property type="term" value="C:plasma membrane"/>
    <property type="evidence" value="ECO:0007669"/>
    <property type="project" value="UniProtKB-SubCell"/>
</dbReference>
<dbReference type="Pfam" id="PF07690">
    <property type="entry name" value="MFS_1"/>
    <property type="match status" value="1"/>
</dbReference>
<feature type="transmembrane region" description="Helical" evidence="6">
    <location>
        <begin position="88"/>
        <end position="106"/>
    </location>
</feature>
<sequence length="395" mass="43219">MELAQPVQGKPEATSRLWTKDFILLTLSNLFVYLNLQMITPALPAYVSENFDVSSFTISFVISMFALSAIATRMFAGVMVTRMKRLPLVLGGLLIFMLSTMTYYGVGSIAVIVLIRMVYGVGFGIISTTYGTIASENIPKHRIGEGMGYFGLSSSLSMAIAPMIGLWLLNDYGFGTLIFVATLLVAVVIPITFAIRLKKEQPAKPAGPIKIILMDRNALLPCLLTILLSITYGGLITFITMLGKENHIPNVGWFFLFNALAVLLVRPISGRIYDRKGHGAILPIGALMVVISMVILSFTTSLGILIVSAVCYGIGYGTLLPSLQAWAIQRAKPENRGVANGAFYNSIDFGIALGSMTLGMIALKTSYAMMFRLSSLFMILFIVIYYLSRRRHTQP</sequence>
<feature type="transmembrane region" description="Helical" evidence="6">
    <location>
        <begin position="369"/>
        <end position="387"/>
    </location>
</feature>
<dbReference type="Proteomes" id="UP000190188">
    <property type="component" value="Unassembled WGS sequence"/>
</dbReference>
<evidence type="ECO:0000256" key="1">
    <source>
        <dbReference type="ARBA" id="ARBA00004651"/>
    </source>
</evidence>